<dbReference type="InterPro" id="IPR007882">
    <property type="entry name" value="MAP6"/>
</dbReference>
<protein>
    <submittedName>
        <fullName evidence="7">Microtubule-associated protein 6</fullName>
    </submittedName>
</protein>
<dbReference type="KEGG" id="pmrn:116952478"/>
<dbReference type="RefSeq" id="XP_032827756.1">
    <property type="nucleotide sequence ID" value="XM_032971865.1"/>
</dbReference>
<reference evidence="7" key="1">
    <citation type="submission" date="2025-08" db="UniProtKB">
        <authorList>
            <consortium name="RefSeq"/>
        </authorList>
    </citation>
    <scope>IDENTIFICATION</scope>
    <source>
        <tissue evidence="7">Sperm</tissue>
    </source>
</reference>
<evidence type="ECO:0000256" key="3">
    <source>
        <dbReference type="ARBA" id="ARBA00022490"/>
    </source>
</evidence>
<feature type="compositionally biased region" description="Polar residues" evidence="5">
    <location>
        <begin position="92"/>
        <end position="101"/>
    </location>
</feature>
<feature type="region of interest" description="Disordered" evidence="5">
    <location>
        <begin position="43"/>
        <end position="107"/>
    </location>
</feature>
<dbReference type="GO" id="GO:0005801">
    <property type="term" value="C:cis-Golgi network"/>
    <property type="evidence" value="ECO:0007669"/>
    <property type="project" value="TreeGrafter"/>
</dbReference>
<dbReference type="GO" id="GO:0005516">
    <property type="term" value="F:calmodulin binding"/>
    <property type="evidence" value="ECO:0007669"/>
    <property type="project" value="InterPro"/>
</dbReference>
<feature type="region of interest" description="Disordered" evidence="5">
    <location>
        <begin position="238"/>
        <end position="334"/>
    </location>
</feature>
<dbReference type="GO" id="GO:0008017">
    <property type="term" value="F:microtubule binding"/>
    <property type="evidence" value="ECO:0007669"/>
    <property type="project" value="InterPro"/>
</dbReference>
<feature type="compositionally biased region" description="Pro residues" evidence="5">
    <location>
        <begin position="288"/>
        <end position="303"/>
    </location>
</feature>
<dbReference type="GO" id="GO:0070507">
    <property type="term" value="P:regulation of microtubule cytoskeleton organization"/>
    <property type="evidence" value="ECO:0007669"/>
    <property type="project" value="TreeGrafter"/>
</dbReference>
<gene>
    <name evidence="7" type="primary">MAP6</name>
</gene>
<accession>A0AAJ7U0T7</accession>
<sequence length="356" mass="38319">MAWPCVNRACCLARCWNQLDVDDISIPLTHATFAEESLLPPANEASAANSGGGHPGPGHPHPHQQQQQGLGVSGGGGDAAANAREAPAPEKPSSQGASRSVTRSDYRAWRVKREPSCKPRREYLPPEDPFSNDTQYKADFRVWPLHRREKPQWGHHHHDQLQQQQQQLLPHQQHHCHQQQQQDSVYTRLLGEDATGRDGGGMVGPGGDGEGEPLVKKHGAESKALLAMAREVCIMPVQATTRPDARQETSPRRKRVTPASSSSPESRRPRTPTTTTAAPRRDLSSRAGPPPARHSRSPGPPPAAVAVEKGGGDGAGAPGGGRGRRGSSRRGRKVSVLTATGGRVTIRMIIWAGGIR</sequence>
<evidence type="ECO:0000256" key="4">
    <source>
        <dbReference type="ARBA" id="ARBA00023212"/>
    </source>
</evidence>
<feature type="region of interest" description="Disordered" evidence="5">
    <location>
        <begin position="153"/>
        <end position="215"/>
    </location>
</feature>
<feature type="compositionally biased region" description="Gly residues" evidence="5">
    <location>
        <begin position="197"/>
        <end position="208"/>
    </location>
</feature>
<feature type="compositionally biased region" description="Basic residues" evidence="5">
    <location>
        <begin position="322"/>
        <end position="333"/>
    </location>
</feature>
<comment type="subcellular location">
    <subcellularLocation>
        <location evidence="1">Cytoplasm</location>
        <location evidence="1">Cytoskeleton</location>
    </subcellularLocation>
</comment>
<keyword evidence="3" id="KW-0963">Cytoplasm</keyword>
<dbReference type="AlphaFoldDB" id="A0AAJ7U0T7"/>
<dbReference type="GO" id="GO:0030705">
    <property type="term" value="P:cytoskeleton-dependent intracellular transport"/>
    <property type="evidence" value="ECO:0007669"/>
    <property type="project" value="TreeGrafter"/>
</dbReference>
<keyword evidence="4" id="KW-0206">Cytoskeleton</keyword>
<dbReference type="PANTHER" id="PTHR14759:SF36">
    <property type="entry name" value="PROTEIN CBG28115"/>
    <property type="match status" value="1"/>
</dbReference>
<proteinExistence type="inferred from homology"/>
<evidence type="ECO:0000256" key="5">
    <source>
        <dbReference type="SAM" id="MobiDB-lite"/>
    </source>
</evidence>
<feature type="compositionally biased region" description="Gly residues" evidence="5">
    <location>
        <begin position="312"/>
        <end position="321"/>
    </location>
</feature>
<dbReference type="GO" id="GO:0000226">
    <property type="term" value="P:microtubule cytoskeleton organization"/>
    <property type="evidence" value="ECO:0007669"/>
    <property type="project" value="InterPro"/>
</dbReference>
<dbReference type="GO" id="GO:0005798">
    <property type="term" value="C:Golgi-associated vesicle"/>
    <property type="evidence" value="ECO:0007669"/>
    <property type="project" value="TreeGrafter"/>
</dbReference>
<dbReference type="PANTHER" id="PTHR14759">
    <property type="entry name" value="STOP PROTEIN"/>
    <property type="match status" value="1"/>
</dbReference>
<name>A0AAJ7U0T7_PETMA</name>
<feature type="compositionally biased region" description="Low complexity" evidence="5">
    <location>
        <begin position="161"/>
        <end position="171"/>
    </location>
</feature>
<dbReference type="GO" id="GO:0005874">
    <property type="term" value="C:microtubule"/>
    <property type="evidence" value="ECO:0007669"/>
    <property type="project" value="InterPro"/>
</dbReference>
<evidence type="ECO:0000313" key="6">
    <source>
        <dbReference type="Proteomes" id="UP001318040"/>
    </source>
</evidence>
<dbReference type="Proteomes" id="UP001318040">
    <property type="component" value="Chromosome 47"/>
</dbReference>
<evidence type="ECO:0000313" key="7">
    <source>
        <dbReference type="RefSeq" id="XP_032827756.1"/>
    </source>
</evidence>
<evidence type="ECO:0000256" key="1">
    <source>
        <dbReference type="ARBA" id="ARBA00004245"/>
    </source>
</evidence>
<keyword evidence="6" id="KW-1185">Reference proteome</keyword>
<comment type="similarity">
    <text evidence="2">Belongs to the STOP family.</text>
</comment>
<evidence type="ECO:0000256" key="2">
    <source>
        <dbReference type="ARBA" id="ARBA00005728"/>
    </source>
</evidence>
<organism evidence="6 7">
    <name type="scientific">Petromyzon marinus</name>
    <name type="common">Sea lamprey</name>
    <dbReference type="NCBI Taxonomy" id="7757"/>
    <lineage>
        <taxon>Eukaryota</taxon>
        <taxon>Metazoa</taxon>
        <taxon>Chordata</taxon>
        <taxon>Craniata</taxon>
        <taxon>Vertebrata</taxon>
        <taxon>Cyclostomata</taxon>
        <taxon>Hyperoartia</taxon>
        <taxon>Petromyzontiformes</taxon>
        <taxon>Petromyzontidae</taxon>
        <taxon>Petromyzon</taxon>
    </lineage>
</organism>